<accession>A0A147GLD7</accession>
<comment type="caution">
    <text evidence="8">The sequence shown here is derived from an EMBL/GenBank/DDBJ whole genome shotgun (WGS) entry which is preliminary data.</text>
</comment>
<evidence type="ECO:0000256" key="7">
    <source>
        <dbReference type="SAM" id="Phobius"/>
    </source>
</evidence>
<evidence type="ECO:0000313" key="8">
    <source>
        <dbReference type="EMBL" id="KTT11742.1"/>
    </source>
</evidence>
<feature type="transmembrane region" description="Helical" evidence="7">
    <location>
        <begin position="14"/>
        <end position="32"/>
    </location>
</feature>
<dbReference type="OrthoDB" id="556585at2"/>
<evidence type="ECO:0000256" key="3">
    <source>
        <dbReference type="ARBA" id="ARBA00022475"/>
    </source>
</evidence>
<dbReference type="EMBL" id="LDSL01000226">
    <property type="protein sequence ID" value="KTT11742.1"/>
    <property type="molecule type" value="Genomic_DNA"/>
</dbReference>
<feature type="transmembrane region" description="Helical" evidence="7">
    <location>
        <begin position="88"/>
        <end position="115"/>
    </location>
</feature>
<dbReference type="PANTHER" id="PTHR43663">
    <property type="entry name" value="CHROMATE TRANSPORT PROTEIN-RELATED"/>
    <property type="match status" value="1"/>
</dbReference>
<evidence type="ECO:0000256" key="2">
    <source>
        <dbReference type="ARBA" id="ARBA00005262"/>
    </source>
</evidence>
<name>A0A147GLD7_9BURK</name>
<feature type="transmembrane region" description="Helical" evidence="7">
    <location>
        <begin position="136"/>
        <end position="154"/>
    </location>
</feature>
<dbReference type="Pfam" id="PF02417">
    <property type="entry name" value="Chromate_transp"/>
    <property type="match status" value="1"/>
</dbReference>
<sequence>MSITLHWHDWLNLLGQYMLLSLMAVSGAITTLPDMQRYLVEQKGWLDPGQFNASVAIAQAAPGPNILFVALMGWNVGLNAGGGIGAGLHAWLLGLLGVATTMTGILLPSSVLTLLATRWAHRHRTHRGVRAFKQGLAPVAVGLLVATGWVLARSNEQESHAHWPVWLLALVAGVIVWRTRVHLLWLLGAGAVLGVLGVV</sequence>
<dbReference type="PANTHER" id="PTHR43663:SF1">
    <property type="entry name" value="CHROMATE TRANSPORTER"/>
    <property type="match status" value="1"/>
</dbReference>
<keyword evidence="5 7" id="KW-1133">Transmembrane helix</keyword>
<keyword evidence="6 7" id="KW-0472">Membrane</keyword>
<feature type="transmembrane region" description="Helical" evidence="7">
    <location>
        <begin position="160"/>
        <end position="177"/>
    </location>
</feature>
<evidence type="ECO:0000256" key="6">
    <source>
        <dbReference type="ARBA" id="ARBA00023136"/>
    </source>
</evidence>
<keyword evidence="3" id="KW-1003">Cell membrane</keyword>
<proteinExistence type="inferred from homology"/>
<evidence type="ECO:0000256" key="1">
    <source>
        <dbReference type="ARBA" id="ARBA00004651"/>
    </source>
</evidence>
<dbReference type="GO" id="GO:0015109">
    <property type="term" value="F:chromate transmembrane transporter activity"/>
    <property type="evidence" value="ECO:0007669"/>
    <property type="project" value="InterPro"/>
</dbReference>
<keyword evidence="4 7" id="KW-0812">Transmembrane</keyword>
<protein>
    <submittedName>
        <fullName evidence="8">Chromate transporter</fullName>
    </submittedName>
</protein>
<dbReference type="InterPro" id="IPR052518">
    <property type="entry name" value="CHR_Transporter"/>
</dbReference>
<dbReference type="AlphaFoldDB" id="A0A147GLD7"/>
<dbReference type="Proteomes" id="UP000072741">
    <property type="component" value="Unassembled WGS sequence"/>
</dbReference>
<comment type="subcellular location">
    <subcellularLocation>
        <location evidence="1">Cell membrane</location>
        <topology evidence="1">Multi-pass membrane protein</topology>
    </subcellularLocation>
</comment>
<reference evidence="8 9" key="1">
    <citation type="journal article" date="2016" name="Front. Microbiol.">
        <title>Genomic Resource of Rice Seed Associated Bacteria.</title>
        <authorList>
            <person name="Midha S."/>
            <person name="Bansal K."/>
            <person name="Sharma S."/>
            <person name="Kumar N."/>
            <person name="Patil P.P."/>
            <person name="Chaudhry V."/>
            <person name="Patil P.B."/>
        </authorList>
    </citation>
    <scope>NUCLEOTIDE SEQUENCE [LARGE SCALE GENOMIC DNA]</scope>
    <source>
        <strain evidence="8 9">NS331</strain>
    </source>
</reference>
<dbReference type="InterPro" id="IPR003370">
    <property type="entry name" value="Chromate_transpt"/>
</dbReference>
<dbReference type="GO" id="GO:0005886">
    <property type="term" value="C:plasma membrane"/>
    <property type="evidence" value="ECO:0007669"/>
    <property type="project" value="UniProtKB-SubCell"/>
</dbReference>
<comment type="similarity">
    <text evidence="2">Belongs to the chromate ion transporter (CHR) (TC 2.A.51) family.</text>
</comment>
<dbReference type="PATRIC" id="fig|433924.3.peg.2279"/>
<evidence type="ECO:0000313" key="9">
    <source>
        <dbReference type="Proteomes" id="UP000072741"/>
    </source>
</evidence>
<gene>
    <name evidence="8" type="ORF">NS331_24730</name>
</gene>
<dbReference type="RefSeq" id="WP_058644551.1">
    <property type="nucleotide sequence ID" value="NZ_LDSL01000226.1"/>
</dbReference>
<feature type="transmembrane region" description="Helical" evidence="7">
    <location>
        <begin position="182"/>
        <end position="198"/>
    </location>
</feature>
<organism evidence="8 9">
    <name type="scientific">Pseudacidovorax intermedius</name>
    <dbReference type="NCBI Taxonomy" id="433924"/>
    <lineage>
        <taxon>Bacteria</taxon>
        <taxon>Pseudomonadati</taxon>
        <taxon>Pseudomonadota</taxon>
        <taxon>Betaproteobacteria</taxon>
        <taxon>Burkholderiales</taxon>
        <taxon>Comamonadaceae</taxon>
        <taxon>Pseudacidovorax</taxon>
    </lineage>
</organism>
<evidence type="ECO:0000256" key="4">
    <source>
        <dbReference type="ARBA" id="ARBA00022692"/>
    </source>
</evidence>
<evidence type="ECO:0000256" key="5">
    <source>
        <dbReference type="ARBA" id="ARBA00022989"/>
    </source>
</evidence>
<keyword evidence="9" id="KW-1185">Reference proteome</keyword>